<accession>A0A0J7JF54</accession>
<dbReference type="InterPro" id="IPR001623">
    <property type="entry name" value="DnaJ_domain"/>
</dbReference>
<dbReference type="PANTHER" id="PTHR12763:SF28">
    <property type="entry name" value="GEO10507P1-RELATED"/>
    <property type="match status" value="1"/>
</dbReference>
<feature type="transmembrane region" description="Helical" evidence="8">
    <location>
        <begin position="35"/>
        <end position="67"/>
    </location>
</feature>
<evidence type="ECO:0000256" key="4">
    <source>
        <dbReference type="ARBA" id="ARBA00023136"/>
    </source>
</evidence>
<comment type="similarity">
    <text evidence="6">Belongs to the TIM14 family.</text>
</comment>
<evidence type="ECO:0000259" key="9">
    <source>
        <dbReference type="PROSITE" id="PS50076"/>
    </source>
</evidence>
<dbReference type="Pfam" id="PF00226">
    <property type="entry name" value="DnaJ"/>
    <property type="match status" value="1"/>
</dbReference>
<dbReference type="PROSITE" id="PS50076">
    <property type="entry name" value="DNAJ_2"/>
    <property type="match status" value="1"/>
</dbReference>
<evidence type="ECO:0000256" key="7">
    <source>
        <dbReference type="SAM" id="MobiDB-lite"/>
    </source>
</evidence>
<evidence type="ECO:0000256" key="8">
    <source>
        <dbReference type="SAM" id="Phobius"/>
    </source>
</evidence>
<dbReference type="AlphaFoldDB" id="A0A0J7JF54"/>
<dbReference type="FunFam" id="1.10.287.110:FF:000001">
    <property type="entry name" value="Import inner membrane translocase subunit tim14"/>
    <property type="match status" value="1"/>
</dbReference>
<sequence length="168" mass="18087">MQWILGIALAAAVFVVLKQWGALSAERKKAATWKVVLVVGGALLVFMVLTGRIHVLTAAVAAVIPLLRKLPALLKYAPAINRMFADRPQQDTGGQTGQHSGPGSNLNGQMSEREACDILGVKAGCSEEDIVMAHRRLMQKLHPDRGGSDYLAAKLNEAKQVLLGKRRA</sequence>
<evidence type="ECO:0000256" key="1">
    <source>
        <dbReference type="ARBA" id="ARBA00004167"/>
    </source>
</evidence>
<dbReference type="SMART" id="SM00271">
    <property type="entry name" value="DnaJ"/>
    <property type="match status" value="1"/>
</dbReference>
<dbReference type="SUPFAM" id="SSF46565">
    <property type="entry name" value="Chaperone J-domain"/>
    <property type="match status" value="1"/>
</dbReference>
<dbReference type="Gene3D" id="1.10.287.110">
    <property type="entry name" value="DnaJ domain"/>
    <property type="match status" value="1"/>
</dbReference>
<feature type="compositionally biased region" description="Polar residues" evidence="7">
    <location>
        <begin position="90"/>
        <end position="107"/>
    </location>
</feature>
<name>A0A0J7JF54_9GAMM</name>
<protein>
    <submittedName>
        <fullName evidence="10">DnaJ domain</fullName>
    </submittedName>
</protein>
<dbReference type="OrthoDB" id="9811070at2"/>
<reference evidence="10 11" key="1">
    <citation type="submission" date="2015-06" db="EMBL/GenBank/DDBJ databases">
        <title>Marinobacter subterrani, a genetically tractable neutrophilic iron-oxidizing strain isolated from the Soudan Iron Mine.</title>
        <authorList>
            <person name="Bonis B.M."/>
            <person name="Gralnick J.A."/>
        </authorList>
    </citation>
    <scope>NUCLEOTIDE SEQUENCE [LARGE SCALE GENOMIC DNA]</scope>
    <source>
        <strain evidence="10 11">JG233</strain>
    </source>
</reference>
<keyword evidence="3 8" id="KW-1133">Transmembrane helix</keyword>
<feature type="domain" description="J" evidence="9">
    <location>
        <begin position="114"/>
        <end position="167"/>
    </location>
</feature>
<organism evidence="10 11">
    <name type="scientific">Marinobacter subterrani</name>
    <dbReference type="NCBI Taxonomy" id="1658765"/>
    <lineage>
        <taxon>Bacteria</taxon>
        <taxon>Pseudomonadati</taxon>
        <taxon>Pseudomonadota</taxon>
        <taxon>Gammaproteobacteria</taxon>
        <taxon>Pseudomonadales</taxon>
        <taxon>Marinobacteraceae</taxon>
        <taxon>Marinobacter</taxon>
    </lineage>
</organism>
<evidence type="ECO:0000256" key="6">
    <source>
        <dbReference type="ARBA" id="ARBA00038105"/>
    </source>
</evidence>
<evidence type="ECO:0000256" key="5">
    <source>
        <dbReference type="ARBA" id="ARBA00023186"/>
    </source>
</evidence>
<evidence type="ECO:0000313" key="10">
    <source>
        <dbReference type="EMBL" id="KMQ76539.1"/>
    </source>
</evidence>
<dbReference type="PATRIC" id="fig|1658765.3.peg.2774"/>
<dbReference type="RefSeq" id="WP_048496492.1">
    <property type="nucleotide sequence ID" value="NZ_LFBU01000001.1"/>
</dbReference>
<dbReference type="InterPro" id="IPR036869">
    <property type="entry name" value="J_dom_sf"/>
</dbReference>
<evidence type="ECO:0000256" key="2">
    <source>
        <dbReference type="ARBA" id="ARBA00022692"/>
    </source>
</evidence>
<dbReference type="Proteomes" id="UP000036102">
    <property type="component" value="Unassembled WGS sequence"/>
</dbReference>
<comment type="caution">
    <text evidence="10">The sequence shown here is derived from an EMBL/GenBank/DDBJ whole genome shotgun (WGS) entry which is preliminary data.</text>
</comment>
<dbReference type="GO" id="GO:0016020">
    <property type="term" value="C:membrane"/>
    <property type="evidence" value="ECO:0007669"/>
    <property type="project" value="UniProtKB-SubCell"/>
</dbReference>
<dbReference type="CDD" id="cd06257">
    <property type="entry name" value="DnaJ"/>
    <property type="match status" value="1"/>
</dbReference>
<keyword evidence="11" id="KW-1185">Reference proteome</keyword>
<dbReference type="GO" id="GO:0001671">
    <property type="term" value="F:ATPase activator activity"/>
    <property type="evidence" value="ECO:0007669"/>
    <property type="project" value="TreeGrafter"/>
</dbReference>
<comment type="subcellular location">
    <subcellularLocation>
        <location evidence="1">Membrane</location>
        <topology evidence="1">Single-pass membrane protein</topology>
    </subcellularLocation>
</comment>
<keyword evidence="5" id="KW-0143">Chaperone</keyword>
<proteinExistence type="inferred from homology"/>
<keyword evidence="2 8" id="KW-0812">Transmembrane</keyword>
<keyword evidence="4 8" id="KW-0472">Membrane</keyword>
<evidence type="ECO:0000256" key="3">
    <source>
        <dbReference type="ARBA" id="ARBA00022989"/>
    </source>
</evidence>
<evidence type="ECO:0000313" key="11">
    <source>
        <dbReference type="Proteomes" id="UP000036102"/>
    </source>
</evidence>
<dbReference type="EMBL" id="LFBU01000001">
    <property type="protein sequence ID" value="KMQ76539.1"/>
    <property type="molecule type" value="Genomic_DNA"/>
</dbReference>
<feature type="region of interest" description="Disordered" evidence="7">
    <location>
        <begin position="87"/>
        <end position="107"/>
    </location>
</feature>
<dbReference type="PANTHER" id="PTHR12763">
    <property type="match status" value="1"/>
</dbReference>
<gene>
    <name evidence="10" type="ORF">Msub_12753</name>
</gene>
<dbReference type="STRING" id="1658765.Msub_12753"/>
<dbReference type="GO" id="GO:0030150">
    <property type="term" value="P:protein import into mitochondrial matrix"/>
    <property type="evidence" value="ECO:0007669"/>
    <property type="project" value="TreeGrafter"/>
</dbReference>